<dbReference type="Pfam" id="PF13145">
    <property type="entry name" value="Rotamase_2"/>
    <property type="match status" value="1"/>
</dbReference>
<keyword evidence="3" id="KW-1003">Cell membrane</keyword>
<keyword evidence="5" id="KW-0812">Transmembrane</keyword>
<comment type="subcellular location">
    <subcellularLocation>
        <location evidence="1">Cell inner membrane</location>
        <topology evidence="1">Single-pass type II membrane protein</topology>
        <orientation evidence="1">Periplasmic side</orientation>
    </subcellularLocation>
</comment>
<evidence type="ECO:0000256" key="10">
    <source>
        <dbReference type="ARBA" id="ARBA00031484"/>
    </source>
</evidence>
<evidence type="ECO:0000256" key="3">
    <source>
        <dbReference type="ARBA" id="ARBA00022475"/>
    </source>
</evidence>
<keyword evidence="15" id="KW-1185">Reference proteome</keyword>
<dbReference type="EMBL" id="CP014691">
    <property type="protein sequence ID" value="AQS87346.1"/>
    <property type="molecule type" value="Genomic_DNA"/>
</dbReference>
<dbReference type="Pfam" id="PF13624">
    <property type="entry name" value="SurA_N_3"/>
    <property type="match status" value="1"/>
</dbReference>
<dbReference type="PANTHER" id="PTHR47529:SF1">
    <property type="entry name" value="PERIPLASMIC CHAPERONE PPID"/>
    <property type="match status" value="1"/>
</dbReference>
<dbReference type="STRING" id="320497.A0U93_04675"/>
<gene>
    <name evidence="14" type="ORF">A0U93_04675</name>
</gene>
<dbReference type="SUPFAM" id="SSF54534">
    <property type="entry name" value="FKBP-like"/>
    <property type="match status" value="1"/>
</dbReference>
<evidence type="ECO:0000256" key="8">
    <source>
        <dbReference type="ARBA" id="ARBA00023186"/>
    </source>
</evidence>
<keyword evidence="7" id="KW-0472">Membrane</keyword>
<dbReference type="KEGG" id="nch:A0U93_04675"/>
<dbReference type="Gene3D" id="3.10.50.40">
    <property type="match status" value="1"/>
</dbReference>
<organism evidence="14 15">
    <name type="scientific">Neoasaia chiangmaiensis</name>
    <dbReference type="NCBI Taxonomy" id="320497"/>
    <lineage>
        <taxon>Bacteria</taxon>
        <taxon>Pseudomonadati</taxon>
        <taxon>Pseudomonadota</taxon>
        <taxon>Alphaproteobacteria</taxon>
        <taxon>Acetobacterales</taxon>
        <taxon>Acetobacteraceae</taxon>
        <taxon>Neoasaia</taxon>
    </lineage>
</organism>
<evidence type="ECO:0000256" key="12">
    <source>
        <dbReference type="ARBA" id="ARBA00040743"/>
    </source>
</evidence>
<keyword evidence="4" id="KW-0997">Cell inner membrane</keyword>
<dbReference type="InterPro" id="IPR046357">
    <property type="entry name" value="PPIase_dom_sf"/>
</dbReference>
<keyword evidence="6" id="KW-1133">Transmembrane helix</keyword>
<evidence type="ECO:0000313" key="15">
    <source>
        <dbReference type="Proteomes" id="UP000188604"/>
    </source>
</evidence>
<dbReference type="OrthoDB" id="9768393at2"/>
<comment type="similarity">
    <text evidence="11">Belongs to the PpiD chaperone family.</text>
</comment>
<evidence type="ECO:0000256" key="2">
    <source>
        <dbReference type="ARBA" id="ARBA00018370"/>
    </source>
</evidence>
<dbReference type="RefSeq" id="WP_077806324.1">
    <property type="nucleotide sequence ID" value="NZ_BJXS01000009.1"/>
</dbReference>
<keyword evidence="14" id="KW-0413">Isomerase</keyword>
<dbReference type="InterPro" id="IPR052029">
    <property type="entry name" value="PpiD_chaperone"/>
</dbReference>
<evidence type="ECO:0000256" key="4">
    <source>
        <dbReference type="ARBA" id="ARBA00022519"/>
    </source>
</evidence>
<evidence type="ECO:0000313" key="14">
    <source>
        <dbReference type="EMBL" id="AQS87346.1"/>
    </source>
</evidence>
<dbReference type="GO" id="GO:0005886">
    <property type="term" value="C:plasma membrane"/>
    <property type="evidence" value="ECO:0007669"/>
    <property type="project" value="UniProtKB-SubCell"/>
</dbReference>
<sequence>MISALRHVFVDSWLGRILAFLIFLAFIGWGVGDIFTNLGGTNADTVARIGKRRITADDLSRGIRSELPQMAQQMGVSDPSQIPQAERAQVAREVLQRLVTQQEVLLAADRNGMHVPDALVRDEVFGMPYFHGANGQFDRKVFDQRMAQAGLTERRVLDMVRDDITVRGLLDGMGDTVRVPSTILHRLLDFDAAQHVLDVVRVNAGAMAAPPAPTDAQLHRYYDNHPWEFRTAAYRHAKVVVLSTETVARSIDIPDADLKRLYDFQSQRYHVPETRSLEVLTFQDQAKAQQAVQDWKSGASWDAVQKDNHDAAAVSLPDTRQSDVPNPELAKASFGAAQGEIQGPLKTETGWVVFRVIDIKAPHNVDFAQAKDALREEVAKAQAPQVLSARMARFQDAVAGSADLEHVPADIGAVPAQGSLDAQGMTKEGEPAPLPGDAALRQAIVARIFSQPQNAKPSIVQGPKGSAFAVLVDQVEPGAVKPFDSVHDQVASAWTDAARRHAADVQAAGLFNKAKQSGGVARAVANTPDAAMLQSGVSFSRVRPAAIPQELAQLALGTPVGQSAMLNVDDDYYVVTVTGVRAPDAATTKELTDRLEPQLRQSMQNDIPMTFVRGLEQRVKPVPNMGLLQRVIDSTGAGAAP</sequence>
<keyword evidence="8" id="KW-0143">Chaperone</keyword>
<dbReference type="GO" id="GO:0003755">
    <property type="term" value="F:peptidyl-prolyl cis-trans isomerase activity"/>
    <property type="evidence" value="ECO:0007669"/>
    <property type="project" value="InterPro"/>
</dbReference>
<name>A0A1U9KNH3_9PROT</name>
<dbReference type="AlphaFoldDB" id="A0A1U9KNH3"/>
<evidence type="ECO:0000256" key="9">
    <source>
        <dbReference type="ARBA" id="ARBA00030642"/>
    </source>
</evidence>
<evidence type="ECO:0000256" key="7">
    <source>
        <dbReference type="ARBA" id="ARBA00023136"/>
    </source>
</evidence>
<dbReference type="Gene3D" id="1.10.4030.10">
    <property type="entry name" value="Porin chaperone SurA, peptide-binding domain"/>
    <property type="match status" value="1"/>
</dbReference>
<protein>
    <recommendedName>
        <fullName evidence="2">Parvulin-like PPIase</fullName>
    </recommendedName>
    <alternativeName>
        <fullName evidence="9">Peptidyl-prolyl cis-trans isomerase plp</fullName>
    </alternativeName>
    <alternativeName>
        <fullName evidence="12">Periplasmic chaperone PpiD</fullName>
    </alternativeName>
    <alternativeName>
        <fullName evidence="13">Periplasmic folding chaperone</fullName>
    </alternativeName>
    <alternativeName>
        <fullName evidence="10">Rotamase plp</fullName>
    </alternativeName>
</protein>
<dbReference type="SUPFAM" id="SSF109998">
    <property type="entry name" value="Triger factor/SurA peptide-binding domain-like"/>
    <property type="match status" value="1"/>
</dbReference>
<reference evidence="14 15" key="1">
    <citation type="submission" date="2016-03" db="EMBL/GenBank/DDBJ databases">
        <title>Acetic acid bacteria sequencing.</title>
        <authorList>
            <person name="Brandt J."/>
            <person name="Jakob F."/>
            <person name="Vogel R.F."/>
        </authorList>
    </citation>
    <scope>NUCLEOTIDE SEQUENCE [LARGE SCALE GENOMIC DNA]</scope>
    <source>
        <strain evidence="14 15">NBRC 101099</strain>
    </source>
</reference>
<evidence type="ECO:0000256" key="6">
    <source>
        <dbReference type="ARBA" id="ARBA00022989"/>
    </source>
</evidence>
<dbReference type="PANTHER" id="PTHR47529">
    <property type="entry name" value="PEPTIDYL-PROLYL CIS-TRANS ISOMERASE D"/>
    <property type="match status" value="1"/>
</dbReference>
<evidence type="ECO:0000256" key="13">
    <source>
        <dbReference type="ARBA" id="ARBA00042775"/>
    </source>
</evidence>
<evidence type="ECO:0000256" key="11">
    <source>
        <dbReference type="ARBA" id="ARBA00038408"/>
    </source>
</evidence>
<accession>A0A1U9KNH3</accession>
<dbReference type="InterPro" id="IPR000297">
    <property type="entry name" value="PPIase_PpiC"/>
</dbReference>
<dbReference type="InterPro" id="IPR027304">
    <property type="entry name" value="Trigger_fact/SurA_dom_sf"/>
</dbReference>
<dbReference type="Proteomes" id="UP000188604">
    <property type="component" value="Chromosome"/>
</dbReference>
<proteinExistence type="inferred from homology"/>
<evidence type="ECO:0000256" key="1">
    <source>
        <dbReference type="ARBA" id="ARBA00004382"/>
    </source>
</evidence>
<evidence type="ECO:0000256" key="5">
    <source>
        <dbReference type="ARBA" id="ARBA00022692"/>
    </source>
</evidence>